<dbReference type="GO" id="GO:0006281">
    <property type="term" value="P:DNA repair"/>
    <property type="evidence" value="ECO:0007669"/>
    <property type="project" value="TreeGrafter"/>
</dbReference>
<evidence type="ECO:0000313" key="1">
    <source>
        <dbReference type="EMBL" id="MPM14349.1"/>
    </source>
</evidence>
<dbReference type="InterPro" id="IPR023214">
    <property type="entry name" value="HAD_sf"/>
</dbReference>
<dbReference type="PANTHER" id="PTHR43434">
    <property type="entry name" value="PHOSPHOGLYCOLATE PHOSPHATASE"/>
    <property type="match status" value="1"/>
</dbReference>
<gene>
    <name evidence="1" type="primary">mupP_3</name>
    <name evidence="1" type="ORF">SDC9_60711</name>
</gene>
<comment type="caution">
    <text evidence="1">The sequence shown here is derived from an EMBL/GenBank/DDBJ whole genome shotgun (WGS) entry which is preliminary data.</text>
</comment>
<dbReference type="NCBIfam" id="TIGR01549">
    <property type="entry name" value="HAD-SF-IA-v1"/>
    <property type="match status" value="1"/>
</dbReference>
<dbReference type="EC" id="3.1.3.-" evidence="1"/>
<dbReference type="InterPro" id="IPR041492">
    <property type="entry name" value="HAD_2"/>
</dbReference>
<dbReference type="SFLD" id="SFLDG01129">
    <property type="entry name" value="C1.5:_HAD__Beta-PGM__Phosphata"/>
    <property type="match status" value="1"/>
</dbReference>
<dbReference type="InterPro" id="IPR050155">
    <property type="entry name" value="HAD-like_hydrolase_sf"/>
</dbReference>
<accession>A0A644XE30</accession>
<proteinExistence type="predicted"/>
<name>A0A644XE30_9ZZZZ</name>
<sequence>MQEPVVKAILFDLDGTLVDTIEDIRRSLAHALAGEDLSPPSATLTQHVVGRGLSNALKGVLAWYDHRVDEQRFDQLYQDMLHYYREHFAVYSHPYEGVVELLGHLHRQGFLIGIFSNKEDGLTKRIVSTLFPDFPFSWVRGMQDGFPRKPDRSGIDYFCRKVGLHPHEVLYVGDSEVDWQTARNADCPHVLVSWGFRPKEELLALQDSVVVDTIHELEDAIYGIQREGSEKQS</sequence>
<dbReference type="SFLD" id="SFLDS00003">
    <property type="entry name" value="Haloacid_Dehalogenase"/>
    <property type="match status" value="1"/>
</dbReference>
<dbReference type="AlphaFoldDB" id="A0A644XE30"/>
<reference evidence="1" key="1">
    <citation type="submission" date="2019-08" db="EMBL/GenBank/DDBJ databases">
        <authorList>
            <person name="Kucharzyk K."/>
            <person name="Murdoch R.W."/>
            <person name="Higgins S."/>
            <person name="Loffler F."/>
        </authorList>
    </citation>
    <scope>NUCLEOTIDE SEQUENCE</scope>
</reference>
<dbReference type="InterPro" id="IPR006439">
    <property type="entry name" value="HAD-SF_hydro_IA"/>
</dbReference>
<dbReference type="Gene3D" id="3.40.50.1000">
    <property type="entry name" value="HAD superfamily/HAD-like"/>
    <property type="match status" value="1"/>
</dbReference>
<dbReference type="PRINTS" id="PR00413">
    <property type="entry name" value="HADHALOGNASE"/>
</dbReference>
<dbReference type="PANTHER" id="PTHR43434:SF1">
    <property type="entry name" value="PHOSPHOGLYCOLATE PHOSPHATASE"/>
    <property type="match status" value="1"/>
</dbReference>
<dbReference type="GO" id="GO:0005829">
    <property type="term" value="C:cytosol"/>
    <property type="evidence" value="ECO:0007669"/>
    <property type="project" value="TreeGrafter"/>
</dbReference>
<dbReference type="Gene3D" id="1.10.150.240">
    <property type="entry name" value="Putative phosphatase, domain 2"/>
    <property type="match status" value="1"/>
</dbReference>
<organism evidence="1">
    <name type="scientific">bioreactor metagenome</name>
    <dbReference type="NCBI Taxonomy" id="1076179"/>
    <lineage>
        <taxon>unclassified sequences</taxon>
        <taxon>metagenomes</taxon>
        <taxon>ecological metagenomes</taxon>
    </lineage>
</organism>
<dbReference type="SUPFAM" id="SSF56784">
    <property type="entry name" value="HAD-like"/>
    <property type="match status" value="1"/>
</dbReference>
<keyword evidence="1" id="KW-0378">Hydrolase</keyword>
<protein>
    <submittedName>
        <fullName evidence="1">N-acetylmuramic acid 6-phosphate phosphatase</fullName>
        <ecNumber evidence="1">3.1.3.-</ecNumber>
    </submittedName>
</protein>
<dbReference type="Pfam" id="PF13419">
    <property type="entry name" value="HAD_2"/>
    <property type="match status" value="1"/>
</dbReference>
<dbReference type="InterPro" id="IPR023198">
    <property type="entry name" value="PGP-like_dom2"/>
</dbReference>
<dbReference type="GO" id="GO:0008967">
    <property type="term" value="F:phosphoglycolate phosphatase activity"/>
    <property type="evidence" value="ECO:0007669"/>
    <property type="project" value="TreeGrafter"/>
</dbReference>
<dbReference type="InterPro" id="IPR036412">
    <property type="entry name" value="HAD-like_sf"/>
</dbReference>
<dbReference type="EMBL" id="VSSQ01002264">
    <property type="protein sequence ID" value="MPM14349.1"/>
    <property type="molecule type" value="Genomic_DNA"/>
</dbReference>